<feature type="chain" id="PRO_5047535539" description="HlyD family secretion protein" evidence="1">
    <location>
        <begin position="20"/>
        <end position="294"/>
    </location>
</feature>
<dbReference type="Gene3D" id="2.40.30.170">
    <property type="match status" value="1"/>
</dbReference>
<gene>
    <name evidence="2" type="ORF">WAE58_01795</name>
</gene>
<evidence type="ECO:0000313" key="2">
    <source>
        <dbReference type="EMBL" id="MEJ2901136.1"/>
    </source>
</evidence>
<accession>A0ABU8NFV2</accession>
<dbReference type="RefSeq" id="WP_337715003.1">
    <property type="nucleotide sequence ID" value="NZ_JBBEUB010000001.1"/>
</dbReference>
<feature type="signal peptide" evidence="1">
    <location>
        <begin position="1"/>
        <end position="19"/>
    </location>
</feature>
<proteinExistence type="predicted"/>
<sequence length="294" mass="33664">MKNIVALSALVLMFGLAKAQSNREDIEIRWPKAERWDLDKKLSIQTDFSRRHEKWDVKDDKKESWQKMLMILNDDITKNTKPLDSINISHDLSADKGIRFTLLAENKNNPLPYRLISLENRTIKSEQTPISTLIYIIDGKTCRHTVLVSMKTDKFPADFLTQWSEILLSSRIIPSKDGNFELTDDAYLDVQEINGIDEFYITANFKLNQMQHLLKGQAVKIIMDDLPEIRLSGKVSEIGKLKNESPFSSPSNQSGNYVKMVEKFPVTIKVEIPPADKDKFKSRMSCIVSVATAR</sequence>
<keyword evidence="1" id="KW-0732">Signal</keyword>
<protein>
    <recommendedName>
        <fullName evidence="4">HlyD family secretion protein</fullName>
    </recommendedName>
</protein>
<reference evidence="2 3" key="1">
    <citation type="submission" date="2024-03" db="EMBL/GenBank/DDBJ databases">
        <title>Sequence of Lycoming College Course Isolates.</title>
        <authorList>
            <person name="Plotts O."/>
            <person name="Newman J."/>
        </authorList>
    </citation>
    <scope>NUCLEOTIDE SEQUENCE [LARGE SCALE GENOMIC DNA]</scope>
    <source>
        <strain evidence="2 3">CJB-3</strain>
    </source>
</reference>
<comment type="caution">
    <text evidence="2">The sequence shown here is derived from an EMBL/GenBank/DDBJ whole genome shotgun (WGS) entry which is preliminary data.</text>
</comment>
<keyword evidence="3" id="KW-1185">Reference proteome</keyword>
<organism evidence="2 3">
    <name type="scientific">Pedobacter panaciterrae</name>
    <dbReference type="NCBI Taxonomy" id="363849"/>
    <lineage>
        <taxon>Bacteria</taxon>
        <taxon>Pseudomonadati</taxon>
        <taxon>Bacteroidota</taxon>
        <taxon>Sphingobacteriia</taxon>
        <taxon>Sphingobacteriales</taxon>
        <taxon>Sphingobacteriaceae</taxon>
        <taxon>Pedobacter</taxon>
    </lineage>
</organism>
<evidence type="ECO:0008006" key="4">
    <source>
        <dbReference type="Google" id="ProtNLM"/>
    </source>
</evidence>
<evidence type="ECO:0000256" key="1">
    <source>
        <dbReference type="SAM" id="SignalP"/>
    </source>
</evidence>
<name>A0ABU8NFV2_9SPHI</name>
<dbReference type="Proteomes" id="UP001378956">
    <property type="component" value="Unassembled WGS sequence"/>
</dbReference>
<dbReference type="EMBL" id="JBBEUB010000001">
    <property type="protein sequence ID" value="MEJ2901136.1"/>
    <property type="molecule type" value="Genomic_DNA"/>
</dbReference>
<evidence type="ECO:0000313" key="3">
    <source>
        <dbReference type="Proteomes" id="UP001378956"/>
    </source>
</evidence>